<dbReference type="PROSITE" id="PS00463">
    <property type="entry name" value="ZN2_CY6_FUNGAL_1"/>
    <property type="match status" value="1"/>
</dbReference>
<comment type="caution">
    <text evidence="4">The sequence shown here is derived from an EMBL/GenBank/DDBJ whole genome shotgun (WGS) entry which is preliminary data.</text>
</comment>
<dbReference type="GO" id="GO:0000981">
    <property type="term" value="F:DNA-binding transcription factor activity, RNA polymerase II-specific"/>
    <property type="evidence" value="ECO:0007669"/>
    <property type="project" value="InterPro"/>
</dbReference>
<name>A0A8H7TMC4_9HELO</name>
<reference evidence="4" key="1">
    <citation type="submission" date="2021-02" db="EMBL/GenBank/DDBJ databases">
        <title>Genome sequence Cadophora malorum strain M34.</title>
        <authorList>
            <person name="Stefanovic E."/>
            <person name="Vu D."/>
            <person name="Scully C."/>
            <person name="Dijksterhuis J."/>
            <person name="Roader J."/>
            <person name="Houbraken J."/>
        </authorList>
    </citation>
    <scope>NUCLEOTIDE SEQUENCE</scope>
    <source>
        <strain evidence="4">M34</strain>
    </source>
</reference>
<gene>
    <name evidence="4" type="ORF">IFR04_005308</name>
</gene>
<accession>A0A8H7TMC4</accession>
<keyword evidence="5" id="KW-1185">Reference proteome</keyword>
<dbReference type="SUPFAM" id="SSF57701">
    <property type="entry name" value="Zn2/Cys6 DNA-binding domain"/>
    <property type="match status" value="1"/>
</dbReference>
<dbReference type="CDD" id="cd00067">
    <property type="entry name" value="GAL4"/>
    <property type="match status" value="1"/>
</dbReference>
<dbReference type="Gene3D" id="4.10.240.10">
    <property type="entry name" value="Zn(2)-C6 fungal-type DNA-binding domain"/>
    <property type="match status" value="1"/>
</dbReference>
<dbReference type="Pfam" id="PF00172">
    <property type="entry name" value="Zn_clus"/>
    <property type="match status" value="1"/>
</dbReference>
<proteinExistence type="predicted"/>
<dbReference type="InterPro" id="IPR036864">
    <property type="entry name" value="Zn2-C6_fun-type_DNA-bd_sf"/>
</dbReference>
<sequence>MVSAAGTKRERRPHRKSRTGCQACKQRKIKCDESRPACLNCKRREVECYWPADKSKRNAEEQSRLVSVSAQCRPTTAGFEAASPVHEENSIHGTFRFVPHKKFNDVGPESCMTRVESSDAFQPTTSKHTGEQNLQQLSERIAYLEGTINKPNANHPDPPSTLTYADMALLNHYFHIPDKLPGDDKLLETSFLNPHLLHLILGYSALHWARQEPHQKYELVQQAEKHHDIGMRGATRLLSSAEKELEESVELMINSAVLIGLYHLALGPQPGEYMGFSDHDGRASFLVFIRGVRITRENKEEATQQPSTMPHGTRSVSSSPGFDINVSGGLQLIDSGYTNHLEHLRQLAQSNMNDPLSSASKDASIYLTAIAQLEPYFEAIYPQATFRASELTDEHSRLAFGWLYRASDGFMNRLQEKAPLALAIFACFAVVLKKLETVWFVEGWPEHIMFGVWKFLRPDFRDLIRWPIQELELDGFWTVA</sequence>
<dbReference type="EMBL" id="JAFJYH010000063">
    <property type="protein sequence ID" value="KAG4421581.1"/>
    <property type="molecule type" value="Genomic_DNA"/>
</dbReference>
<evidence type="ECO:0000259" key="3">
    <source>
        <dbReference type="PROSITE" id="PS50048"/>
    </source>
</evidence>
<protein>
    <recommendedName>
        <fullName evidence="3">Zn(2)-C6 fungal-type domain-containing protein</fullName>
    </recommendedName>
</protein>
<feature type="domain" description="Zn(2)-C6 fungal-type" evidence="3">
    <location>
        <begin position="20"/>
        <end position="50"/>
    </location>
</feature>
<dbReference type="AlphaFoldDB" id="A0A8H7TMC4"/>
<evidence type="ECO:0000313" key="4">
    <source>
        <dbReference type="EMBL" id="KAG4421581.1"/>
    </source>
</evidence>
<evidence type="ECO:0000256" key="1">
    <source>
        <dbReference type="ARBA" id="ARBA00023242"/>
    </source>
</evidence>
<dbReference type="OrthoDB" id="416217at2759"/>
<dbReference type="GO" id="GO:0008270">
    <property type="term" value="F:zinc ion binding"/>
    <property type="evidence" value="ECO:0007669"/>
    <property type="project" value="InterPro"/>
</dbReference>
<feature type="compositionally biased region" description="Polar residues" evidence="2">
    <location>
        <begin position="303"/>
        <end position="318"/>
    </location>
</feature>
<dbReference type="Proteomes" id="UP000664132">
    <property type="component" value="Unassembled WGS sequence"/>
</dbReference>
<organism evidence="4 5">
    <name type="scientific">Cadophora malorum</name>
    <dbReference type="NCBI Taxonomy" id="108018"/>
    <lineage>
        <taxon>Eukaryota</taxon>
        <taxon>Fungi</taxon>
        <taxon>Dikarya</taxon>
        <taxon>Ascomycota</taxon>
        <taxon>Pezizomycotina</taxon>
        <taxon>Leotiomycetes</taxon>
        <taxon>Helotiales</taxon>
        <taxon>Ploettnerulaceae</taxon>
        <taxon>Cadophora</taxon>
    </lineage>
</organism>
<dbReference type="InterPro" id="IPR001138">
    <property type="entry name" value="Zn2Cys6_DnaBD"/>
</dbReference>
<feature type="region of interest" description="Disordered" evidence="2">
    <location>
        <begin position="299"/>
        <end position="318"/>
    </location>
</feature>
<dbReference type="InterPro" id="IPR052400">
    <property type="entry name" value="Zn2-C6_fungal_TF"/>
</dbReference>
<dbReference type="PROSITE" id="PS50048">
    <property type="entry name" value="ZN2_CY6_FUNGAL_2"/>
    <property type="match status" value="1"/>
</dbReference>
<evidence type="ECO:0000256" key="2">
    <source>
        <dbReference type="SAM" id="MobiDB-lite"/>
    </source>
</evidence>
<dbReference type="PANTHER" id="PTHR47657:SF13">
    <property type="entry name" value="ZN(2)-C6 FUNGAL-TYPE DOMAIN-CONTAINING PROTEIN-RELATED"/>
    <property type="match status" value="1"/>
</dbReference>
<dbReference type="PANTHER" id="PTHR47657">
    <property type="entry name" value="STEROL REGULATORY ELEMENT-BINDING PROTEIN ECM22"/>
    <property type="match status" value="1"/>
</dbReference>
<dbReference type="SMART" id="SM00066">
    <property type="entry name" value="GAL4"/>
    <property type="match status" value="1"/>
</dbReference>
<keyword evidence="1" id="KW-0539">Nucleus</keyword>
<evidence type="ECO:0000313" key="5">
    <source>
        <dbReference type="Proteomes" id="UP000664132"/>
    </source>
</evidence>